<evidence type="ECO:0000256" key="4">
    <source>
        <dbReference type="ARBA" id="ARBA00022676"/>
    </source>
</evidence>
<dbReference type="InterPro" id="IPR001503">
    <property type="entry name" value="Glyco_trans_10"/>
</dbReference>
<proteinExistence type="inferred from homology"/>
<evidence type="ECO:0000256" key="9">
    <source>
        <dbReference type="ARBA" id="ARBA00023136"/>
    </source>
</evidence>
<evidence type="ECO:0000256" key="10">
    <source>
        <dbReference type="ARBA" id="ARBA00023180"/>
    </source>
</evidence>
<keyword evidence="8" id="KW-1133">Transmembrane helix</keyword>
<keyword evidence="7" id="KW-0735">Signal-anchor</keyword>
<dbReference type="InterPro" id="IPR031481">
    <property type="entry name" value="Glyco_tran_10_N"/>
</dbReference>
<organism evidence="14 15">
    <name type="scientific">Oikopleura dioica</name>
    <name type="common">Tunicate</name>
    <dbReference type="NCBI Taxonomy" id="34765"/>
    <lineage>
        <taxon>Eukaryota</taxon>
        <taxon>Metazoa</taxon>
        <taxon>Chordata</taxon>
        <taxon>Tunicata</taxon>
        <taxon>Appendicularia</taxon>
        <taxon>Copelata</taxon>
        <taxon>Oikopleuridae</taxon>
        <taxon>Oikopleura</taxon>
    </lineage>
</organism>
<keyword evidence="10" id="KW-0325">Glycoprotein</keyword>
<evidence type="ECO:0000256" key="11">
    <source>
        <dbReference type="RuleBase" id="RU003832"/>
    </source>
</evidence>
<name>A0ABN7T240_OIKDI</name>
<dbReference type="PANTHER" id="PTHR11929:SF145">
    <property type="entry name" value="ALPHA-(1,3)-FUCOSYLTRANSFERASE FUT-1"/>
    <property type="match status" value="1"/>
</dbReference>
<evidence type="ECO:0000256" key="8">
    <source>
        <dbReference type="ARBA" id="ARBA00022989"/>
    </source>
</evidence>
<keyword evidence="5 11" id="KW-0808">Transferase</keyword>
<evidence type="ECO:0000313" key="15">
    <source>
        <dbReference type="Proteomes" id="UP001158576"/>
    </source>
</evidence>
<evidence type="ECO:0000259" key="13">
    <source>
        <dbReference type="Pfam" id="PF17039"/>
    </source>
</evidence>
<gene>
    <name evidence="14" type="ORF">OKIOD_LOCUS12991</name>
</gene>
<dbReference type="Pfam" id="PF00852">
    <property type="entry name" value="Glyco_transf_10"/>
    <property type="match status" value="1"/>
</dbReference>
<evidence type="ECO:0000256" key="1">
    <source>
        <dbReference type="ARBA" id="ARBA00004167"/>
    </source>
</evidence>
<dbReference type="PANTHER" id="PTHR11929">
    <property type="entry name" value="ALPHA- 1,3 -FUCOSYLTRANSFERASE"/>
    <property type="match status" value="1"/>
</dbReference>
<feature type="domain" description="Fucosyltransferase C-terminal" evidence="12">
    <location>
        <begin position="210"/>
        <end position="361"/>
    </location>
</feature>
<keyword evidence="9" id="KW-0472">Membrane</keyword>
<evidence type="ECO:0000256" key="3">
    <source>
        <dbReference type="ARBA" id="ARBA00008919"/>
    </source>
</evidence>
<sequence length="367" mass="43385">MRPTTINEISNKVSFVPLLTSSKRPVPSKSYNRKHVLTHKQKKKYEKSLQLYQVNREKYEKDARNEKITILAYWSFVDPYMEQLSENCGSCWMTNDRNFEHAADAIIFDNTRTSTARKLHDMPDFDSRNLDSQYWIWWPRESAAKGMNRKTIFREIKDENNWDGCMNLTVSYRQDSDVIRPFGTIDRVLEDQPQDLHGQDLMDFILKIKTEEKHTAWMVSDCDQTSAALTRWEYANRLIDEGLKLDGYGKCFNRIVNSWKGDNFLAHYKFYLAFENAFHCTDYISEKFWRNALSSLNVPIVFGPVKEDVEKVAPKGSFIFAEDFETPKDLVDYLDFLDSNDTAYLEYHKWRVEADFQHKDFIQHRNG</sequence>
<evidence type="ECO:0000256" key="7">
    <source>
        <dbReference type="ARBA" id="ARBA00022968"/>
    </source>
</evidence>
<dbReference type="InterPro" id="IPR055270">
    <property type="entry name" value="Glyco_tran_10_C"/>
</dbReference>
<dbReference type="Gene3D" id="3.40.50.11660">
    <property type="entry name" value="Glycosyl transferase family 10, C-terminal domain"/>
    <property type="match status" value="1"/>
</dbReference>
<evidence type="ECO:0000259" key="12">
    <source>
        <dbReference type="Pfam" id="PF00852"/>
    </source>
</evidence>
<keyword evidence="6 11" id="KW-0812">Transmembrane</keyword>
<comment type="subcellular location">
    <subcellularLocation>
        <location evidence="11">Golgi apparatus</location>
        <location evidence="11">Golgi stack membrane</location>
        <topology evidence="11">Single-pass type II membrane protein</topology>
    </subcellularLocation>
    <subcellularLocation>
        <location evidence="1">Membrane</location>
        <topology evidence="1">Single-pass membrane protein</topology>
    </subcellularLocation>
</comment>
<keyword evidence="15" id="KW-1185">Reference proteome</keyword>
<comment type="pathway">
    <text evidence="2">Protein modification; protein glycosylation.</text>
</comment>
<dbReference type="SUPFAM" id="SSF53756">
    <property type="entry name" value="UDP-Glycosyltransferase/glycogen phosphorylase"/>
    <property type="match status" value="1"/>
</dbReference>
<comment type="similarity">
    <text evidence="3 11">Belongs to the glycosyltransferase 10 family.</text>
</comment>
<protein>
    <recommendedName>
        <fullName evidence="11">Fucosyltransferase</fullName>
        <ecNumber evidence="11">2.4.1.-</ecNumber>
    </recommendedName>
</protein>
<keyword evidence="11" id="KW-0333">Golgi apparatus</keyword>
<evidence type="ECO:0000313" key="14">
    <source>
        <dbReference type="EMBL" id="CAG5109724.1"/>
    </source>
</evidence>
<evidence type="ECO:0000256" key="6">
    <source>
        <dbReference type="ARBA" id="ARBA00022692"/>
    </source>
</evidence>
<dbReference type="Pfam" id="PF17039">
    <property type="entry name" value="Glyco_tran_10_N"/>
    <property type="match status" value="1"/>
</dbReference>
<evidence type="ECO:0000256" key="5">
    <source>
        <dbReference type="ARBA" id="ARBA00022679"/>
    </source>
</evidence>
<reference evidence="14 15" key="1">
    <citation type="submission" date="2021-04" db="EMBL/GenBank/DDBJ databases">
        <authorList>
            <person name="Bliznina A."/>
        </authorList>
    </citation>
    <scope>NUCLEOTIDE SEQUENCE [LARGE SCALE GENOMIC DNA]</scope>
</reference>
<dbReference type="EMBL" id="OU015567">
    <property type="protein sequence ID" value="CAG5109724.1"/>
    <property type="molecule type" value="Genomic_DNA"/>
</dbReference>
<dbReference type="Proteomes" id="UP001158576">
    <property type="component" value="Chromosome 2"/>
</dbReference>
<keyword evidence="4 11" id="KW-0328">Glycosyltransferase</keyword>
<accession>A0ABN7T240</accession>
<dbReference type="InterPro" id="IPR038577">
    <property type="entry name" value="GT10-like_C_sf"/>
</dbReference>
<evidence type="ECO:0000256" key="2">
    <source>
        <dbReference type="ARBA" id="ARBA00004922"/>
    </source>
</evidence>
<feature type="domain" description="Fucosyltransferase N-terminal" evidence="13">
    <location>
        <begin position="66"/>
        <end position="183"/>
    </location>
</feature>
<dbReference type="EC" id="2.4.1.-" evidence="11"/>